<organism evidence="10 11">
    <name type="scientific">Paraburkholderia kirstenboschensis</name>
    <dbReference type="NCBI Taxonomy" id="1245436"/>
    <lineage>
        <taxon>Bacteria</taxon>
        <taxon>Pseudomonadati</taxon>
        <taxon>Pseudomonadota</taxon>
        <taxon>Betaproteobacteria</taxon>
        <taxon>Burkholderiales</taxon>
        <taxon>Burkholderiaceae</taxon>
        <taxon>Paraburkholderia</taxon>
    </lineage>
</organism>
<evidence type="ECO:0000256" key="1">
    <source>
        <dbReference type="ARBA" id="ARBA00004117"/>
    </source>
</evidence>
<accession>A0ABZ0EL20</accession>
<evidence type="ECO:0000256" key="5">
    <source>
        <dbReference type="RuleBase" id="RU362116"/>
    </source>
</evidence>
<feature type="domain" description="Flagellar basal-body/hook protein C-terminal" evidence="7">
    <location>
        <begin position="468"/>
        <end position="512"/>
    </location>
</feature>
<evidence type="ECO:0000259" key="7">
    <source>
        <dbReference type="Pfam" id="PF06429"/>
    </source>
</evidence>
<dbReference type="RefSeq" id="WP_317020274.1">
    <property type="nucleotide sequence ID" value="NZ_CP136513.1"/>
</dbReference>
<dbReference type="InterPro" id="IPR011491">
    <property type="entry name" value="FlgE_D2"/>
</dbReference>
<keyword evidence="4 5" id="KW-0975">Bacterial flagellum</keyword>
<comment type="function">
    <text evidence="5">A flexible structure which links the flagellar filament to the drive apparatus in the basal body.</text>
</comment>
<dbReference type="PANTHER" id="PTHR30435:SF1">
    <property type="entry name" value="FLAGELLAR HOOK PROTEIN FLGE"/>
    <property type="match status" value="1"/>
</dbReference>
<dbReference type="InterPro" id="IPR053967">
    <property type="entry name" value="LlgE_F_G-like_D1"/>
</dbReference>
<name>A0ABZ0EL20_9BURK</name>
<evidence type="ECO:0000259" key="6">
    <source>
        <dbReference type="Pfam" id="PF00460"/>
    </source>
</evidence>
<comment type="similarity">
    <text evidence="2 5">Belongs to the flagella basal body rod proteins family.</text>
</comment>
<keyword evidence="11" id="KW-1185">Reference proteome</keyword>
<dbReference type="InterPro" id="IPR010930">
    <property type="entry name" value="Flg_bb/hook_C_dom"/>
</dbReference>
<keyword evidence="10" id="KW-0966">Cell projection</keyword>
<evidence type="ECO:0000256" key="4">
    <source>
        <dbReference type="ARBA" id="ARBA00023143"/>
    </source>
</evidence>
<dbReference type="InterPro" id="IPR001444">
    <property type="entry name" value="Flag_bb_rod_N"/>
</dbReference>
<gene>
    <name evidence="10" type="ORF">RW095_34440</name>
</gene>
<dbReference type="InterPro" id="IPR020013">
    <property type="entry name" value="Flagellar_FlgE/F/G"/>
</dbReference>
<dbReference type="Pfam" id="PF07559">
    <property type="entry name" value="FlgE_D2"/>
    <property type="match status" value="1"/>
</dbReference>
<dbReference type="InterPro" id="IPR037058">
    <property type="entry name" value="Falgellar_hook_FlgE_sf"/>
</dbReference>
<evidence type="ECO:0000313" key="11">
    <source>
        <dbReference type="Proteomes" id="UP001302652"/>
    </source>
</evidence>
<reference evidence="10 11" key="1">
    <citation type="submission" date="2023-10" db="EMBL/GenBank/DDBJ databases">
        <title>Surface-active antibiotics is a multifunctional adaptation for post-fire microbes.</title>
        <authorList>
            <person name="Liu M.D."/>
            <person name="Du Y."/>
            <person name="Koupaei S.K."/>
            <person name="Kim N.R."/>
            <person name="Zhang W."/>
            <person name="Traxler M.F."/>
        </authorList>
    </citation>
    <scope>NUCLEOTIDE SEQUENCE [LARGE SCALE GENOMIC DNA]</scope>
    <source>
        <strain evidence="10 11">F3</strain>
    </source>
</reference>
<comment type="subcellular location">
    <subcellularLocation>
        <location evidence="1 5">Bacterial flagellum basal body</location>
    </subcellularLocation>
</comment>
<sequence length="512" mass="52192">MGYQQGLSGLSASSSDLDVIGNNIANANTVGFKSGAAQFADMYANSVATSVGNQVGIGTKLSEVQQQFSQGTITSTNQALDIAINGNGFFQLSNNGSMVYSRNGVFQLDKNGFITNAQGLQLMGYAANSSGVVNTAQTVPLTVPTANIAPQATTKITAGLNLNAQDPLMLGTPTVTPTLAGGSTLTTPGATITNTASGTNNDSYTVNFTSPTTYTVTDTTLGTTTAPPATYTAGTAIPLGNGQTITFNGTPATGDSVAIAPTPVAFNQNSSSTYNYSTSTTVYDSLGGSQTVNMYFAKTSAGTWNVYAGTSTGAANLIGQANFNSSGTLLSTTQPSVPATVPATFVATATPFAYNFSIPTTDGSSTPQNLTLNIAGTTQYGGKDGVNSLQPDGYAAGTLTSFTIGADGTLTGNYSNQQTAALGQIVLANFSNQNGLVNLGNNEFQQTSQSGVAQISAPGSTNHGVLQGGAVENSNVDLTSELVNLITAQRNYQANAQTIKTQQTVDQTLINL</sequence>
<keyword evidence="10" id="KW-0969">Cilium</keyword>
<dbReference type="Proteomes" id="UP001302652">
    <property type="component" value="Chromosome 1"/>
</dbReference>
<dbReference type="InterPro" id="IPR037925">
    <property type="entry name" value="FlgE/F/G-like"/>
</dbReference>
<evidence type="ECO:0000256" key="2">
    <source>
        <dbReference type="ARBA" id="ARBA00009677"/>
    </source>
</evidence>
<dbReference type="Pfam" id="PF22692">
    <property type="entry name" value="LlgE_F_G_D1"/>
    <property type="match status" value="1"/>
</dbReference>
<evidence type="ECO:0000259" key="8">
    <source>
        <dbReference type="Pfam" id="PF07559"/>
    </source>
</evidence>
<keyword evidence="10" id="KW-0282">Flagellum</keyword>
<dbReference type="Pfam" id="PF00460">
    <property type="entry name" value="Flg_bb_rod"/>
    <property type="match status" value="1"/>
</dbReference>
<dbReference type="PANTHER" id="PTHR30435">
    <property type="entry name" value="FLAGELLAR PROTEIN"/>
    <property type="match status" value="1"/>
</dbReference>
<dbReference type="SUPFAM" id="SSF117143">
    <property type="entry name" value="Flagellar hook protein flgE"/>
    <property type="match status" value="1"/>
</dbReference>
<feature type="domain" description="Flagellar hook protein FlgE/F/G-like D1" evidence="9">
    <location>
        <begin position="83"/>
        <end position="145"/>
    </location>
</feature>
<evidence type="ECO:0000313" key="10">
    <source>
        <dbReference type="EMBL" id="WOD17875.1"/>
    </source>
</evidence>
<evidence type="ECO:0000256" key="3">
    <source>
        <dbReference type="ARBA" id="ARBA00019015"/>
    </source>
</evidence>
<evidence type="ECO:0000259" key="9">
    <source>
        <dbReference type="Pfam" id="PF22692"/>
    </source>
</evidence>
<dbReference type="NCBIfam" id="TIGR03506">
    <property type="entry name" value="FlgEFG_subfam"/>
    <property type="match status" value="2"/>
</dbReference>
<feature type="domain" description="Flagellar hook protein FlgE D2" evidence="8">
    <location>
        <begin position="258"/>
        <end position="394"/>
    </location>
</feature>
<dbReference type="InterPro" id="IPR019776">
    <property type="entry name" value="Flagellar_basal_body_rod_CS"/>
</dbReference>
<proteinExistence type="inferred from homology"/>
<protein>
    <recommendedName>
        <fullName evidence="3 5">Flagellar hook protein FlgE</fullName>
    </recommendedName>
</protein>
<dbReference type="Pfam" id="PF06429">
    <property type="entry name" value="Flg_bbr_C"/>
    <property type="match status" value="1"/>
</dbReference>
<dbReference type="Gene3D" id="2.60.98.20">
    <property type="entry name" value="Flagellar hook protein FlgE"/>
    <property type="match status" value="1"/>
</dbReference>
<dbReference type="EMBL" id="CP136513">
    <property type="protein sequence ID" value="WOD17875.1"/>
    <property type="molecule type" value="Genomic_DNA"/>
</dbReference>
<feature type="domain" description="Flagellar basal body rod protein N-terminal" evidence="6">
    <location>
        <begin position="6"/>
        <end position="33"/>
    </location>
</feature>
<dbReference type="PROSITE" id="PS00588">
    <property type="entry name" value="FLAGELLA_BB_ROD"/>
    <property type="match status" value="1"/>
</dbReference>